<dbReference type="STRING" id="1428644.BIV57_13085"/>
<evidence type="ECO:0000256" key="1">
    <source>
        <dbReference type="SAM" id="MobiDB-lite"/>
    </source>
</evidence>
<sequence length="336" mass="34660">MRTMATVALAGTPGSPGVTTAALALLLTWPLTEHRRVLLAECDPDGGAVLPGALQGRVEGAYGLRNLAVADRRGLLAASVWEQLIDLSPDESGTRLLLPGVTDPAQTPGLAYTWDPLARLFGEWHTVGVDVLVDLGRGGASGAAAALVRRADAVLMVVRATLRGIAAAQPRLEALRADLEAHGTGAAHLGAVVVGEGPYGTAEVAKELGGVPVLGALPYAPAHARVLSDGAGESSDRRFVRSELMRAARSLADTMRTRAEERRRMLAAPRERELGTGTAPQQAQAAPPSQPVPPPQTVPPSGVPAYWGVPPVRPPSPGVPATFGPAPAPDSAQGGW</sequence>
<dbReference type="EMBL" id="MLCF01000064">
    <property type="protein sequence ID" value="OIV37088.1"/>
    <property type="molecule type" value="Genomic_DNA"/>
</dbReference>
<feature type="compositionally biased region" description="Pro residues" evidence="1">
    <location>
        <begin position="288"/>
        <end position="302"/>
    </location>
</feature>
<reference evidence="2 3" key="1">
    <citation type="submission" date="2016-10" db="EMBL/GenBank/DDBJ databases">
        <title>Genome sequence of Streptomyces gilvigriseus MUSC 26.</title>
        <authorList>
            <person name="Lee L.-H."/>
            <person name="Ser H.-L."/>
        </authorList>
    </citation>
    <scope>NUCLEOTIDE SEQUENCE [LARGE SCALE GENOMIC DNA]</scope>
    <source>
        <strain evidence="2 3">MUSC 26</strain>
    </source>
</reference>
<evidence type="ECO:0000313" key="2">
    <source>
        <dbReference type="EMBL" id="OIV37088.1"/>
    </source>
</evidence>
<dbReference type="SUPFAM" id="SSF52540">
    <property type="entry name" value="P-loop containing nucleoside triphosphate hydrolases"/>
    <property type="match status" value="1"/>
</dbReference>
<protein>
    <recommendedName>
        <fullName evidence="4">CobQ/CobB/MinD/ParA nucleotide binding domain-containing protein</fullName>
    </recommendedName>
</protein>
<feature type="region of interest" description="Disordered" evidence="1">
    <location>
        <begin position="267"/>
        <end position="336"/>
    </location>
</feature>
<comment type="caution">
    <text evidence="2">The sequence shown here is derived from an EMBL/GenBank/DDBJ whole genome shotgun (WGS) entry which is preliminary data.</text>
</comment>
<dbReference type="RefSeq" id="WP_071656989.1">
    <property type="nucleotide sequence ID" value="NZ_MLCF01000064.1"/>
</dbReference>
<evidence type="ECO:0000313" key="3">
    <source>
        <dbReference type="Proteomes" id="UP000243342"/>
    </source>
</evidence>
<proteinExistence type="predicted"/>
<name>A0A1J7C6A3_9ACTN</name>
<dbReference type="Proteomes" id="UP000243342">
    <property type="component" value="Unassembled WGS sequence"/>
</dbReference>
<dbReference type="AlphaFoldDB" id="A0A1J7C6A3"/>
<gene>
    <name evidence="2" type="ORF">BIV57_13085</name>
</gene>
<evidence type="ECO:0008006" key="4">
    <source>
        <dbReference type="Google" id="ProtNLM"/>
    </source>
</evidence>
<organism evidence="2 3">
    <name type="scientific">Mangrovactinospora gilvigrisea</name>
    <dbReference type="NCBI Taxonomy" id="1428644"/>
    <lineage>
        <taxon>Bacteria</taxon>
        <taxon>Bacillati</taxon>
        <taxon>Actinomycetota</taxon>
        <taxon>Actinomycetes</taxon>
        <taxon>Kitasatosporales</taxon>
        <taxon>Streptomycetaceae</taxon>
        <taxon>Mangrovactinospora</taxon>
    </lineage>
</organism>
<dbReference type="Gene3D" id="3.40.50.300">
    <property type="entry name" value="P-loop containing nucleotide triphosphate hydrolases"/>
    <property type="match status" value="1"/>
</dbReference>
<keyword evidence="3" id="KW-1185">Reference proteome</keyword>
<accession>A0A1J7C6A3</accession>
<feature type="compositionally biased region" description="Low complexity" evidence="1">
    <location>
        <begin position="275"/>
        <end position="287"/>
    </location>
</feature>
<dbReference type="InterPro" id="IPR027417">
    <property type="entry name" value="P-loop_NTPase"/>
</dbReference>